<comment type="caution">
    <text evidence="1">The sequence shown here is derived from an EMBL/GenBank/DDBJ whole genome shotgun (WGS) entry which is preliminary data.</text>
</comment>
<keyword evidence="2" id="KW-1185">Reference proteome</keyword>
<evidence type="ECO:0000313" key="2">
    <source>
        <dbReference type="Proteomes" id="UP001157502"/>
    </source>
</evidence>
<reference evidence="1" key="1">
    <citation type="submission" date="2021-05" db="EMBL/GenBank/DDBJ databases">
        <authorList>
            <person name="Pan Q."/>
            <person name="Jouanno E."/>
            <person name="Zahm M."/>
            <person name="Klopp C."/>
            <person name="Cabau C."/>
            <person name="Louis A."/>
            <person name="Berthelot C."/>
            <person name="Parey E."/>
            <person name="Roest Crollius H."/>
            <person name="Montfort J."/>
            <person name="Robinson-Rechavi M."/>
            <person name="Bouchez O."/>
            <person name="Lampietro C."/>
            <person name="Lopez Roques C."/>
            <person name="Donnadieu C."/>
            <person name="Postlethwait J."/>
            <person name="Bobe J."/>
            <person name="Dillon D."/>
            <person name="Chandos A."/>
            <person name="von Hippel F."/>
            <person name="Guiguen Y."/>
        </authorList>
    </citation>
    <scope>NUCLEOTIDE SEQUENCE</scope>
    <source>
        <strain evidence="1">YG-Jan2019</strain>
    </source>
</reference>
<dbReference type="Proteomes" id="UP001157502">
    <property type="component" value="Chromosome 24"/>
</dbReference>
<evidence type="ECO:0000313" key="1">
    <source>
        <dbReference type="EMBL" id="KAJ7993418.1"/>
    </source>
</evidence>
<name>A0ACC2FPX7_DALPE</name>
<dbReference type="EMBL" id="CM055751">
    <property type="protein sequence ID" value="KAJ7993418.1"/>
    <property type="molecule type" value="Genomic_DNA"/>
</dbReference>
<organism evidence="1 2">
    <name type="scientific">Dallia pectoralis</name>
    <name type="common">Alaska blackfish</name>
    <dbReference type="NCBI Taxonomy" id="75939"/>
    <lineage>
        <taxon>Eukaryota</taxon>
        <taxon>Metazoa</taxon>
        <taxon>Chordata</taxon>
        <taxon>Craniata</taxon>
        <taxon>Vertebrata</taxon>
        <taxon>Euteleostomi</taxon>
        <taxon>Actinopterygii</taxon>
        <taxon>Neopterygii</taxon>
        <taxon>Teleostei</taxon>
        <taxon>Protacanthopterygii</taxon>
        <taxon>Esociformes</taxon>
        <taxon>Umbridae</taxon>
        <taxon>Dallia</taxon>
    </lineage>
</organism>
<proteinExistence type="predicted"/>
<sequence>MSIYVGAGTGSERVAFPSTFLPAEINLAPGDPGGGDGTPTRVPRSRIEERTTRAGDPLDGAQTGSSPPGHCGPRQPNLFTFCHEAVSWEAAGTLGHACFTPALRPVASRPGAVVSVAPYLCPPLCFNFHSEVLGEAASCVY</sequence>
<protein>
    <submittedName>
        <fullName evidence="1">Uncharacterized protein</fullName>
    </submittedName>
</protein>
<accession>A0ACC2FPX7</accession>
<gene>
    <name evidence="1" type="ORF">DPEC_G00272230</name>
</gene>